<comment type="caution">
    <text evidence="1">The sequence shown here is derived from an EMBL/GenBank/DDBJ whole genome shotgun (WGS) entry which is preliminary data.</text>
</comment>
<dbReference type="SUPFAM" id="SSF49785">
    <property type="entry name" value="Galactose-binding domain-like"/>
    <property type="match status" value="1"/>
</dbReference>
<dbReference type="Proteomes" id="UP001470230">
    <property type="component" value="Unassembled WGS sequence"/>
</dbReference>
<evidence type="ECO:0000313" key="2">
    <source>
        <dbReference type="Proteomes" id="UP001470230"/>
    </source>
</evidence>
<evidence type="ECO:0000313" key="1">
    <source>
        <dbReference type="EMBL" id="KAK8837606.1"/>
    </source>
</evidence>
<dbReference type="Gene3D" id="2.60.120.260">
    <property type="entry name" value="Galactose-binding domain-like"/>
    <property type="match status" value="1"/>
</dbReference>
<evidence type="ECO:0008006" key="3">
    <source>
        <dbReference type="Google" id="ProtNLM"/>
    </source>
</evidence>
<dbReference type="InterPro" id="IPR008979">
    <property type="entry name" value="Galactose-bd-like_sf"/>
</dbReference>
<name>A0ABR2GVC2_9EUKA</name>
<accession>A0ABR2GVC2</accession>
<protein>
    <recommendedName>
        <fullName evidence="3">F5/8 type C domain-containing protein</fullName>
    </recommendedName>
</protein>
<gene>
    <name evidence="1" type="ORF">M9Y10_036137</name>
</gene>
<keyword evidence="2" id="KW-1185">Reference proteome</keyword>
<proteinExistence type="predicted"/>
<dbReference type="EMBL" id="JAPFFF010000058">
    <property type="protein sequence ID" value="KAK8837606.1"/>
    <property type="molecule type" value="Genomic_DNA"/>
</dbReference>
<sequence>MSQKKNINIQLNLSRFYGVPLQIYDKDFTFIVNGEEFRTNRLIADLISPLISRNHFCDASFDKFEITTTQKGNFTYILNLINFSQFDIPEDQLPFIIEVTKLLDIDLVKINNDQSTSLTKSNVFSILESHLKFGKFYEKNIQDEISFISSHFNELIQDMEKQLLELNYNTLSKVINDPNLRLENEDQLLFFINKLYKKNQTFSKLYEKIIFNNLSQEAIKEFIKVYDFNDMTHTVWCKISERLASTTCQIQTDKTDLNIDRSYIQKVEEEKKEIEKLSFAPNGEKNFNGIINYLNEKSGGKIENVVNLSCSSFYNNFCQPINATFYNDQNKFYLSKDEPNSYICFDFKDRKINPTHYEIRSGKWSPNNDHPKSWEIQGSNDNSTWEVIDTQKDCSYLNGNGLIHTFEINNQLCSEFRYLRLIETSPNWSMKNCLAFDSLEFYGTLV</sequence>
<organism evidence="1 2">
    <name type="scientific">Tritrichomonas musculus</name>
    <dbReference type="NCBI Taxonomy" id="1915356"/>
    <lineage>
        <taxon>Eukaryota</taxon>
        <taxon>Metamonada</taxon>
        <taxon>Parabasalia</taxon>
        <taxon>Tritrichomonadida</taxon>
        <taxon>Tritrichomonadidae</taxon>
        <taxon>Tritrichomonas</taxon>
    </lineage>
</organism>
<reference evidence="1 2" key="1">
    <citation type="submission" date="2024-04" db="EMBL/GenBank/DDBJ databases">
        <title>Tritrichomonas musculus Genome.</title>
        <authorList>
            <person name="Alves-Ferreira E."/>
            <person name="Grigg M."/>
            <person name="Lorenzi H."/>
            <person name="Galac M."/>
        </authorList>
    </citation>
    <scope>NUCLEOTIDE SEQUENCE [LARGE SCALE GENOMIC DNA]</scope>
    <source>
        <strain evidence="1 2">EAF2021</strain>
    </source>
</reference>